<dbReference type="GeneID" id="54585241"/>
<organism evidence="3 4">
    <name type="scientific">Trematosphaeria pertusa</name>
    <dbReference type="NCBI Taxonomy" id="390896"/>
    <lineage>
        <taxon>Eukaryota</taxon>
        <taxon>Fungi</taxon>
        <taxon>Dikarya</taxon>
        <taxon>Ascomycota</taxon>
        <taxon>Pezizomycotina</taxon>
        <taxon>Dothideomycetes</taxon>
        <taxon>Pleosporomycetidae</taxon>
        <taxon>Pleosporales</taxon>
        <taxon>Massarineae</taxon>
        <taxon>Trematosphaeriaceae</taxon>
        <taxon>Trematosphaeria</taxon>
    </lineage>
</organism>
<dbReference type="OrthoDB" id="3673861at2759"/>
<dbReference type="InterPro" id="IPR016477">
    <property type="entry name" value="Fructo-/Ketosamine-3-kinase"/>
</dbReference>
<comment type="catalytic activity">
    <reaction evidence="2">
        <text>N(6)-D-ribulosyl-L-lysyl-[protein] + ATP = N(6)-(3-O-phospho-D-ribulosyl)-L-lysyl-[protein] + ADP + H(+)</text>
        <dbReference type="Rhea" id="RHEA:48432"/>
        <dbReference type="Rhea" id="RHEA-COMP:12103"/>
        <dbReference type="Rhea" id="RHEA-COMP:12104"/>
        <dbReference type="ChEBI" id="CHEBI:15378"/>
        <dbReference type="ChEBI" id="CHEBI:30616"/>
        <dbReference type="ChEBI" id="CHEBI:90418"/>
        <dbReference type="ChEBI" id="CHEBI:90420"/>
        <dbReference type="ChEBI" id="CHEBI:456216"/>
        <dbReference type="EC" id="2.7.1.172"/>
    </reaction>
    <physiologicalReaction direction="left-to-right" evidence="2">
        <dbReference type="Rhea" id="RHEA:48433"/>
    </physiologicalReaction>
</comment>
<evidence type="ECO:0000313" key="3">
    <source>
        <dbReference type="EMBL" id="KAF2253567.1"/>
    </source>
</evidence>
<keyword evidence="4" id="KW-1185">Reference proteome</keyword>
<dbReference type="Gene3D" id="3.90.1200.10">
    <property type="match status" value="1"/>
</dbReference>
<dbReference type="Pfam" id="PF03881">
    <property type="entry name" value="Fructosamin_kin"/>
    <property type="match status" value="1"/>
</dbReference>
<dbReference type="GO" id="GO:0102193">
    <property type="term" value="F:protein-ribulosamine 3-kinase activity"/>
    <property type="evidence" value="ECO:0007669"/>
    <property type="project" value="UniProtKB-EC"/>
</dbReference>
<dbReference type="SUPFAM" id="SSF56112">
    <property type="entry name" value="Protein kinase-like (PK-like)"/>
    <property type="match status" value="1"/>
</dbReference>
<dbReference type="RefSeq" id="XP_033688571.1">
    <property type="nucleotide sequence ID" value="XM_033831911.1"/>
</dbReference>
<dbReference type="EC" id="2.7.1.172" evidence="1"/>
<name>A0A6A6ITX5_9PLEO</name>
<dbReference type="EMBL" id="ML987191">
    <property type="protein sequence ID" value="KAF2253567.1"/>
    <property type="molecule type" value="Genomic_DNA"/>
</dbReference>
<evidence type="ECO:0000313" key="4">
    <source>
        <dbReference type="Proteomes" id="UP000800094"/>
    </source>
</evidence>
<dbReference type="PANTHER" id="PTHR12149">
    <property type="entry name" value="FRUCTOSAMINE 3 KINASE-RELATED PROTEIN"/>
    <property type="match status" value="1"/>
</dbReference>
<dbReference type="InterPro" id="IPR011009">
    <property type="entry name" value="Kinase-like_dom_sf"/>
</dbReference>
<protein>
    <recommendedName>
        <fullName evidence="1">protein-ribulosamine 3-kinase</fullName>
        <ecNumber evidence="1">2.7.1.172</ecNumber>
    </recommendedName>
</protein>
<proteinExistence type="predicted"/>
<evidence type="ECO:0000256" key="1">
    <source>
        <dbReference type="ARBA" id="ARBA00011961"/>
    </source>
</evidence>
<dbReference type="PANTHER" id="PTHR12149:SF8">
    <property type="entry name" value="PROTEIN-RIBULOSAMINE 3-KINASE"/>
    <property type="match status" value="1"/>
</dbReference>
<gene>
    <name evidence="3" type="ORF">BU26DRAFT_548009</name>
</gene>
<evidence type="ECO:0000256" key="2">
    <source>
        <dbReference type="ARBA" id="ARBA00048655"/>
    </source>
</evidence>
<dbReference type="Proteomes" id="UP000800094">
    <property type="component" value="Unassembled WGS sequence"/>
</dbReference>
<dbReference type="AlphaFoldDB" id="A0A6A6ITX5"/>
<reference evidence="3" key="1">
    <citation type="journal article" date="2020" name="Stud. Mycol.">
        <title>101 Dothideomycetes genomes: a test case for predicting lifestyles and emergence of pathogens.</title>
        <authorList>
            <person name="Haridas S."/>
            <person name="Albert R."/>
            <person name="Binder M."/>
            <person name="Bloem J."/>
            <person name="Labutti K."/>
            <person name="Salamov A."/>
            <person name="Andreopoulos B."/>
            <person name="Baker S."/>
            <person name="Barry K."/>
            <person name="Bills G."/>
            <person name="Bluhm B."/>
            <person name="Cannon C."/>
            <person name="Castanera R."/>
            <person name="Culley D."/>
            <person name="Daum C."/>
            <person name="Ezra D."/>
            <person name="Gonzalez J."/>
            <person name="Henrissat B."/>
            <person name="Kuo A."/>
            <person name="Liang C."/>
            <person name="Lipzen A."/>
            <person name="Lutzoni F."/>
            <person name="Magnuson J."/>
            <person name="Mondo S."/>
            <person name="Nolan M."/>
            <person name="Ohm R."/>
            <person name="Pangilinan J."/>
            <person name="Park H.-J."/>
            <person name="Ramirez L."/>
            <person name="Alfaro M."/>
            <person name="Sun H."/>
            <person name="Tritt A."/>
            <person name="Yoshinaga Y."/>
            <person name="Zwiers L.-H."/>
            <person name="Turgeon B."/>
            <person name="Goodwin S."/>
            <person name="Spatafora J."/>
            <person name="Crous P."/>
            <person name="Grigoriev I."/>
        </authorList>
    </citation>
    <scope>NUCLEOTIDE SEQUENCE</scope>
    <source>
        <strain evidence="3">CBS 122368</strain>
    </source>
</reference>
<sequence length="357" mass="40675">MSNLFEIAPDIKPESIASEIEVDEAVLQQLPQGCKVVGTKGHGASLWTRFARIDVQLADGTAKSYFLTVATGPNGLSMMRGEHESSRAINMVISDFAPGPVGWGTFTSDPDLHFFLQDFHEMDQEVPDMERFTLKLSAMHLKSAELHMDMKAEHEQSPTPRFGFHVTTHNGSLAQDNRWTDTWEAFFVQGLRRMLELEEEAQGEQPKEMKDLIGPLFQKVIPRLLRPMETGGRHIKPCLIHGDMWQGNTSTDVVTNEPIVFDACCFWGHNEYDLRTMRARTRYKFGRAWQSAYLRHYPAASPAEDFDSRNALYILRSELHDSALFPGDPKFRKLFIDEAKRLFPDGYEGWLKTNPGH</sequence>
<accession>A0A6A6ITX5</accession>